<evidence type="ECO:0000256" key="4">
    <source>
        <dbReference type="ARBA" id="ARBA00023136"/>
    </source>
</evidence>
<protein>
    <submittedName>
        <fullName evidence="8">DUF202 domain-containing protein</fullName>
    </submittedName>
</protein>
<name>A0A4R8UI00_9MICO</name>
<evidence type="ECO:0000313" key="9">
    <source>
        <dbReference type="Proteomes" id="UP000297866"/>
    </source>
</evidence>
<feature type="transmembrane region" description="Helical" evidence="6">
    <location>
        <begin position="89"/>
        <end position="108"/>
    </location>
</feature>
<keyword evidence="9" id="KW-1185">Reference proteome</keyword>
<dbReference type="InterPro" id="IPR003807">
    <property type="entry name" value="DUF202"/>
</dbReference>
<comment type="subcellular location">
    <subcellularLocation>
        <location evidence="1">Endomembrane system</location>
        <topology evidence="1">Multi-pass membrane protein</topology>
    </subcellularLocation>
</comment>
<keyword evidence="2 6" id="KW-0812">Transmembrane</keyword>
<evidence type="ECO:0000256" key="1">
    <source>
        <dbReference type="ARBA" id="ARBA00004127"/>
    </source>
</evidence>
<feature type="region of interest" description="Disordered" evidence="5">
    <location>
        <begin position="16"/>
        <end position="36"/>
    </location>
</feature>
<evidence type="ECO:0000259" key="7">
    <source>
        <dbReference type="Pfam" id="PF02656"/>
    </source>
</evidence>
<evidence type="ECO:0000313" key="8">
    <source>
        <dbReference type="EMBL" id="TFB53617.1"/>
    </source>
</evidence>
<feature type="transmembrane region" description="Helical" evidence="6">
    <location>
        <begin position="67"/>
        <end position="83"/>
    </location>
</feature>
<dbReference type="AlphaFoldDB" id="A0A4R8UI00"/>
<dbReference type="Proteomes" id="UP000297866">
    <property type="component" value="Unassembled WGS sequence"/>
</dbReference>
<dbReference type="GO" id="GO:0012505">
    <property type="term" value="C:endomembrane system"/>
    <property type="evidence" value="ECO:0007669"/>
    <property type="project" value="UniProtKB-SubCell"/>
</dbReference>
<reference evidence="8 9" key="1">
    <citation type="submission" date="2019-03" db="EMBL/GenBank/DDBJ databases">
        <title>Genomics of glacier-inhabiting Cryobacterium strains.</title>
        <authorList>
            <person name="Liu Q."/>
            <person name="Xin Y.-H."/>
        </authorList>
    </citation>
    <scope>NUCLEOTIDE SEQUENCE [LARGE SCALE GENOMIC DNA]</scope>
    <source>
        <strain evidence="8 9">Sr47</strain>
    </source>
</reference>
<dbReference type="EMBL" id="SOEZ01000024">
    <property type="protein sequence ID" value="TFB53617.1"/>
    <property type="molecule type" value="Genomic_DNA"/>
</dbReference>
<evidence type="ECO:0000256" key="2">
    <source>
        <dbReference type="ARBA" id="ARBA00022692"/>
    </source>
</evidence>
<sequence length="160" mass="16379">MDRLVACRAVVAPGEGTPRGGIHRSHRNGRADRGAGHRRRVAGVTSIEAPFDAGLQPERTLLAWRRTALALGLGCAVAVRLTITGPWPAMSSIGIVGIGFAAAVYVGATKRYRRVHAALHSGTPHGGAALPLAGLASAALLIAVLGGIFVIGVAVTGGWR</sequence>
<accession>A0A4R8UI00</accession>
<dbReference type="Pfam" id="PF02656">
    <property type="entry name" value="DUF202"/>
    <property type="match status" value="1"/>
</dbReference>
<organism evidence="8 9">
    <name type="scientific">Cryobacterium tagatosivorans</name>
    <dbReference type="NCBI Taxonomy" id="1259199"/>
    <lineage>
        <taxon>Bacteria</taxon>
        <taxon>Bacillati</taxon>
        <taxon>Actinomycetota</taxon>
        <taxon>Actinomycetes</taxon>
        <taxon>Micrococcales</taxon>
        <taxon>Microbacteriaceae</taxon>
        <taxon>Cryobacterium</taxon>
    </lineage>
</organism>
<evidence type="ECO:0000256" key="6">
    <source>
        <dbReference type="SAM" id="Phobius"/>
    </source>
</evidence>
<comment type="caution">
    <text evidence="8">The sequence shown here is derived from an EMBL/GenBank/DDBJ whole genome shotgun (WGS) entry which is preliminary data.</text>
</comment>
<evidence type="ECO:0000256" key="3">
    <source>
        <dbReference type="ARBA" id="ARBA00022989"/>
    </source>
</evidence>
<proteinExistence type="predicted"/>
<evidence type="ECO:0000256" key="5">
    <source>
        <dbReference type="SAM" id="MobiDB-lite"/>
    </source>
</evidence>
<keyword evidence="3 6" id="KW-1133">Transmembrane helix</keyword>
<keyword evidence="4 6" id="KW-0472">Membrane</keyword>
<gene>
    <name evidence="8" type="ORF">E3O23_04620</name>
</gene>
<feature type="transmembrane region" description="Helical" evidence="6">
    <location>
        <begin position="129"/>
        <end position="155"/>
    </location>
</feature>
<feature type="domain" description="DUF202" evidence="7">
    <location>
        <begin position="53"/>
        <end position="116"/>
    </location>
</feature>